<evidence type="ECO:0000256" key="11">
    <source>
        <dbReference type="ARBA" id="ARBA00023315"/>
    </source>
</evidence>
<evidence type="ECO:0000259" key="17">
    <source>
        <dbReference type="PROSITE" id="PS51731"/>
    </source>
</evidence>
<feature type="domain" description="N-acetyltransferase" evidence="17">
    <location>
        <begin position="502"/>
        <end position="671"/>
    </location>
</feature>
<evidence type="ECO:0000256" key="5">
    <source>
        <dbReference type="ARBA" id="ARBA00012697"/>
    </source>
</evidence>
<dbReference type="EC" id="2.3.1.1" evidence="5 15"/>
<dbReference type="Gene3D" id="3.40.1160.10">
    <property type="entry name" value="Acetylglutamate kinase-like"/>
    <property type="match status" value="1"/>
</dbReference>
<comment type="caution">
    <text evidence="18">The sequence shown here is derived from an EMBL/GenBank/DDBJ whole genome shotgun (WGS) entry which is preliminary data.</text>
</comment>
<proteinExistence type="inferred from homology"/>
<organism evidence="18 19">
    <name type="scientific">Glutinoglossum americanum</name>
    <dbReference type="NCBI Taxonomy" id="1670608"/>
    <lineage>
        <taxon>Eukaryota</taxon>
        <taxon>Fungi</taxon>
        <taxon>Dikarya</taxon>
        <taxon>Ascomycota</taxon>
        <taxon>Pezizomycotina</taxon>
        <taxon>Geoglossomycetes</taxon>
        <taxon>Geoglossales</taxon>
        <taxon>Geoglossaceae</taxon>
        <taxon>Glutinoglossum</taxon>
    </lineage>
</organism>
<reference evidence="18" key="1">
    <citation type="submission" date="2021-03" db="EMBL/GenBank/DDBJ databases">
        <title>Comparative genomics and phylogenomic investigation of the class Geoglossomycetes provide insights into ecological specialization and systematics.</title>
        <authorList>
            <person name="Melie T."/>
            <person name="Pirro S."/>
            <person name="Miller A.N."/>
            <person name="Quandt A."/>
        </authorList>
    </citation>
    <scope>NUCLEOTIDE SEQUENCE</scope>
    <source>
        <strain evidence="18">GBOQ0MN5Z8</strain>
    </source>
</reference>
<dbReference type="Gene3D" id="3.40.630.30">
    <property type="match status" value="1"/>
</dbReference>
<keyword evidence="10 15" id="KW-0496">Mitochondrion</keyword>
<evidence type="ECO:0000256" key="9">
    <source>
        <dbReference type="ARBA" id="ARBA00022946"/>
    </source>
</evidence>
<keyword evidence="9" id="KW-0809">Transit peptide</keyword>
<comment type="pathway">
    <text evidence="3 15">Amino-acid biosynthesis; L-arginine biosynthesis; N(2)-acetyl-L-ornithine from L-glutamate: step 1/4.</text>
</comment>
<dbReference type="GO" id="GO:0006592">
    <property type="term" value="P:ornithine biosynthetic process"/>
    <property type="evidence" value="ECO:0007669"/>
    <property type="project" value="TreeGrafter"/>
</dbReference>
<evidence type="ECO:0000256" key="16">
    <source>
        <dbReference type="SAM" id="MobiDB-lite"/>
    </source>
</evidence>
<dbReference type="InterPro" id="IPR036393">
    <property type="entry name" value="AceGlu_kinase-like_sf"/>
</dbReference>
<evidence type="ECO:0000256" key="8">
    <source>
        <dbReference type="ARBA" id="ARBA00022679"/>
    </source>
</evidence>
<keyword evidence="19" id="KW-1185">Reference proteome</keyword>
<evidence type="ECO:0000256" key="13">
    <source>
        <dbReference type="ARBA" id="ARBA00033251"/>
    </source>
</evidence>
<keyword evidence="11 15" id="KW-0012">Acyltransferase</keyword>
<accession>A0A9P8L580</accession>
<dbReference type="PANTHER" id="PTHR23342:SF4">
    <property type="entry name" value="AMINO-ACID ACETYLTRANSFERASE, MITOCHONDRIAL"/>
    <property type="match status" value="1"/>
</dbReference>
<protein>
    <recommendedName>
        <fullName evidence="6 15">Amino-acid acetyltransferase, mitochondrial</fullName>
        <ecNumber evidence="5 15">2.3.1.1</ecNumber>
    </recommendedName>
    <alternativeName>
        <fullName evidence="12 15">Glutamate N-acetyltransferase</fullName>
    </alternativeName>
    <alternativeName>
        <fullName evidence="13 15">N-acetylglutamate synthase</fullName>
    </alternativeName>
</protein>
<evidence type="ECO:0000313" key="18">
    <source>
        <dbReference type="EMBL" id="KAH0544289.1"/>
    </source>
</evidence>
<dbReference type="FunFam" id="3.40.630.30:FF:000049">
    <property type="entry name" value="Amino-acid acetyltransferase, mitochondrial"/>
    <property type="match status" value="1"/>
</dbReference>
<dbReference type="PANTHER" id="PTHR23342">
    <property type="entry name" value="N-ACETYLGLUTAMATE SYNTHASE"/>
    <property type="match status" value="1"/>
</dbReference>
<evidence type="ECO:0000256" key="2">
    <source>
        <dbReference type="ARBA" id="ARBA00004173"/>
    </source>
</evidence>
<evidence type="ECO:0000256" key="10">
    <source>
        <dbReference type="ARBA" id="ARBA00023128"/>
    </source>
</evidence>
<comment type="similarity">
    <text evidence="4 15">Belongs to the acetyltransferase family.</text>
</comment>
<evidence type="ECO:0000256" key="1">
    <source>
        <dbReference type="ARBA" id="ARBA00002294"/>
    </source>
</evidence>
<sequence length="681" mass="74553">MTLVGPKDFFLSILHSTSTKREAKSYLQRFKLPEIPPARKLAKDLGTRSNGTEQASYDPVARSNYGTDHGSFNIPAKAVEESPVFAQQPLPESTARDDVEALHLALVEIKAPQLLDKATLQGIGKTLTQLGRLGLSSVVVLDCENRSSSSDQVVTQDGWHKFALEQADRLVEAFEPNSGPGARRMDSVLGVAPASQGLASSVSLHSGVRILFKNHLLAPLKRGIIPVIAPIGYTAEQIAVPVCPDDVIFALAKEFAGLATTTPPEENPAQTAKKIKFLQRQISLDRLIILDPLGGIPSPDRLAGAHVYINMEQEFEDIRNELIKGIGDYSLEIDVRNQVNSPASPLGDSNPFSTFVETEVVTITSPSYGQPKDSLNHIPHTNYVHLRNLELLKRTLSLLPPTSSALLTTPLEAANSGRHPSVPFQAPGVGTRRQKNPLIHNLLTDKPIFSSSLPTSRLGAKSSEHPPNTGAGFAATTLVKRGMHLTIIPDPRTSLWTSPDPKAKGLTLEDPRIDLPRLVNLIEDSFNRKLDVQHYLSRVNSRLAGLIIAGEYEGGAILTWETPPACDGDGSEVSRQRLVPYLDKFAVLKRSQGSGGVADIVFKAMVADCFPGGVCWRSRRDNPVNKWYFERARGTWKIPNTNWTMFWTTENVMADPQKFLDYEGVCRTVTPSWADKKAMAD</sequence>
<comment type="subcellular location">
    <subcellularLocation>
        <location evidence="2 15">Mitochondrion</location>
    </subcellularLocation>
</comment>
<keyword evidence="7 15" id="KW-0028">Amino-acid biosynthesis</keyword>
<dbReference type="GO" id="GO:0004042">
    <property type="term" value="F:L-glutamate N-acetyltransferase activity"/>
    <property type="evidence" value="ECO:0007669"/>
    <property type="project" value="InterPro"/>
</dbReference>
<feature type="region of interest" description="Disordered" evidence="16">
    <location>
        <begin position="41"/>
        <end position="62"/>
    </location>
</feature>
<dbReference type="Proteomes" id="UP000698800">
    <property type="component" value="Unassembled WGS sequence"/>
</dbReference>
<evidence type="ECO:0000256" key="15">
    <source>
        <dbReference type="PIRNR" id="PIRNR007892"/>
    </source>
</evidence>
<evidence type="ECO:0000256" key="14">
    <source>
        <dbReference type="ARBA" id="ARBA00048372"/>
    </source>
</evidence>
<dbReference type="AlphaFoldDB" id="A0A9P8L580"/>
<evidence type="ECO:0000256" key="3">
    <source>
        <dbReference type="ARBA" id="ARBA00004925"/>
    </source>
</evidence>
<dbReference type="GO" id="GO:0005759">
    <property type="term" value="C:mitochondrial matrix"/>
    <property type="evidence" value="ECO:0007669"/>
    <property type="project" value="TreeGrafter"/>
</dbReference>
<gene>
    <name evidence="18" type="ORF">FGG08_001552</name>
</gene>
<comment type="function">
    <text evidence="1 15">N-acetylglutamate synthase involved in arginine biosynthesis.</text>
</comment>
<dbReference type="EMBL" id="JAGHQL010000021">
    <property type="protein sequence ID" value="KAH0544289.1"/>
    <property type="molecule type" value="Genomic_DNA"/>
</dbReference>
<evidence type="ECO:0000256" key="4">
    <source>
        <dbReference type="ARBA" id="ARBA00008694"/>
    </source>
</evidence>
<keyword evidence="8 15" id="KW-0808">Transferase</keyword>
<comment type="catalytic activity">
    <reaction evidence="14 15">
        <text>L-glutamate + acetyl-CoA = N-acetyl-L-glutamate + CoA + H(+)</text>
        <dbReference type="Rhea" id="RHEA:24292"/>
        <dbReference type="ChEBI" id="CHEBI:15378"/>
        <dbReference type="ChEBI" id="CHEBI:29985"/>
        <dbReference type="ChEBI" id="CHEBI:44337"/>
        <dbReference type="ChEBI" id="CHEBI:57287"/>
        <dbReference type="ChEBI" id="CHEBI:57288"/>
        <dbReference type="EC" id="2.3.1.1"/>
    </reaction>
</comment>
<evidence type="ECO:0000256" key="12">
    <source>
        <dbReference type="ARBA" id="ARBA00030346"/>
    </source>
</evidence>
<dbReference type="InterPro" id="IPR011190">
    <property type="entry name" value="GlcNAc_Synth_fun"/>
</dbReference>
<dbReference type="InterPro" id="IPR006855">
    <property type="entry name" value="Vertebrate-like_GNAT_dom"/>
</dbReference>
<dbReference type="PIRSF" id="PIRSF007892">
    <property type="entry name" value="NAGS_fungal"/>
    <property type="match status" value="1"/>
</dbReference>
<evidence type="ECO:0000256" key="7">
    <source>
        <dbReference type="ARBA" id="ARBA00022605"/>
    </source>
</evidence>
<evidence type="ECO:0000256" key="6">
    <source>
        <dbReference type="ARBA" id="ARBA00018802"/>
    </source>
</evidence>
<dbReference type="OrthoDB" id="5585968at2759"/>
<evidence type="ECO:0000313" key="19">
    <source>
        <dbReference type="Proteomes" id="UP000698800"/>
    </source>
</evidence>
<dbReference type="Pfam" id="PF04768">
    <property type="entry name" value="NAT"/>
    <property type="match status" value="1"/>
</dbReference>
<dbReference type="PROSITE" id="PS51731">
    <property type="entry name" value="GNAT_NAGS"/>
    <property type="match status" value="1"/>
</dbReference>
<dbReference type="GO" id="GO:0006526">
    <property type="term" value="P:L-arginine biosynthetic process"/>
    <property type="evidence" value="ECO:0007669"/>
    <property type="project" value="TreeGrafter"/>
</dbReference>
<name>A0A9P8L580_9PEZI</name>